<organism evidence="3 4">
    <name type="scientific">Alkalimonas mucilaginosa</name>
    <dbReference type="NCBI Taxonomy" id="3057676"/>
    <lineage>
        <taxon>Bacteria</taxon>
        <taxon>Pseudomonadati</taxon>
        <taxon>Pseudomonadota</taxon>
        <taxon>Gammaproteobacteria</taxon>
        <taxon>Alkalimonas</taxon>
    </lineage>
</organism>
<dbReference type="RefSeq" id="WP_330087986.1">
    <property type="nucleotide sequence ID" value="NZ_JAUGZK010000006.1"/>
</dbReference>
<keyword evidence="1" id="KW-0812">Transmembrane</keyword>
<dbReference type="EMBL" id="JAUGZK010000006">
    <property type="protein sequence ID" value="MEE2024659.1"/>
    <property type="molecule type" value="Genomic_DNA"/>
</dbReference>
<name>A0ABU7JG42_9GAMM</name>
<dbReference type="Pfam" id="PF23981">
    <property type="entry name" value="DUF7305"/>
    <property type="match status" value="1"/>
</dbReference>
<reference evidence="3 4" key="1">
    <citation type="submission" date="2023-06" db="EMBL/GenBank/DDBJ databases">
        <title>Alkalimonas sp., MEB004 an alkaliphilic bacterium isolated from Lonar Lake, India.</title>
        <authorList>
            <person name="Joshi A."/>
            <person name="Thite S."/>
        </authorList>
    </citation>
    <scope>NUCLEOTIDE SEQUENCE [LARGE SCALE GENOMIC DNA]</scope>
    <source>
        <strain evidence="3 4">MEB004</strain>
    </source>
</reference>
<keyword evidence="1" id="KW-1133">Transmembrane helix</keyword>
<evidence type="ECO:0000313" key="3">
    <source>
        <dbReference type="EMBL" id="MEE2024659.1"/>
    </source>
</evidence>
<evidence type="ECO:0000256" key="1">
    <source>
        <dbReference type="SAM" id="Phobius"/>
    </source>
</evidence>
<evidence type="ECO:0000259" key="2">
    <source>
        <dbReference type="Pfam" id="PF23981"/>
    </source>
</evidence>
<feature type="transmembrane region" description="Helical" evidence="1">
    <location>
        <begin position="9"/>
        <end position="29"/>
    </location>
</feature>
<feature type="domain" description="DUF7305" evidence="2">
    <location>
        <begin position="429"/>
        <end position="560"/>
    </location>
</feature>
<gene>
    <name evidence="3" type="ORF">QWF21_10410</name>
</gene>
<keyword evidence="4" id="KW-1185">Reference proteome</keyword>
<dbReference type="Proteomes" id="UP001339167">
    <property type="component" value="Unassembled WGS sequence"/>
</dbReference>
<proteinExistence type="predicted"/>
<comment type="caution">
    <text evidence="3">The sequence shown here is derived from an EMBL/GenBank/DDBJ whole genome shotgun (WGS) entry which is preliminary data.</text>
</comment>
<protein>
    <recommendedName>
        <fullName evidence="2">DUF7305 domain-containing protein</fullName>
    </recommendedName>
</protein>
<sequence length="581" mass="60936">MNNKQQQGVALVFVLMLTTVAGLVVFTSLNSSATQERMAGNFQKNLNAEWQAERAVFESFNRLNALVRENPQASEAELLSLAGFDALAGSGNRQYRSTAEWQDDRLAVSSAGQRYSDALASRQATLRLLTASGGSGSSPFLSGVIGCDGVGLNGSADISSYSSTGEMLSDPVVVQTVRDGADIELTGASEISGDVLSTGNIHLGTSKPVAGRLHANGNIRISSTALITGSVQALGNVILSNSAVLQSELHTNGDIQVSGFSSLLGGVRGRGGLTVTNLNINAAHGDFTTMQAISMEHWIGAALSNQVISGMAVTPAAAGRIHPGLYVEPVQPLEVDQPHSAAAEERLCDPLSIVSQVQLLDELVSSALPSLSMTNGHDSYQFTSSEGFVQAGSFALNLQPQMVTFLERSRAIYALESLHFGASTRLRIDGNITLYVRGDVRFSGASVLNITEGSSLTLIVAGQVDMAAGLKIKDDAGHTPQGINADGYPVLAIYSGYQSGDSTDYGVRFHGGVQDAYAAIYAPEAHVEVGAALRLRGAFVGKTIQLSGDGHLIFDQALAQTEPGGGSSEPIPPRFVFEGWF</sequence>
<evidence type="ECO:0000313" key="4">
    <source>
        <dbReference type="Proteomes" id="UP001339167"/>
    </source>
</evidence>
<dbReference type="InterPro" id="IPR055729">
    <property type="entry name" value="DUF7305"/>
</dbReference>
<accession>A0ABU7JG42</accession>
<keyword evidence="1" id="KW-0472">Membrane</keyword>